<dbReference type="VEuPathDB" id="CryptoDB:Cvel_18651"/>
<evidence type="ECO:0000256" key="1">
    <source>
        <dbReference type="SAM" id="MobiDB-lite"/>
    </source>
</evidence>
<name>A0A0G4FTA2_9ALVE</name>
<reference evidence="2" key="1">
    <citation type="submission" date="2014-11" db="EMBL/GenBank/DDBJ databases">
        <authorList>
            <person name="Otto D Thomas"/>
            <person name="Naeem Raeece"/>
        </authorList>
    </citation>
    <scope>NUCLEOTIDE SEQUENCE</scope>
</reference>
<feature type="compositionally biased region" description="Basic residues" evidence="1">
    <location>
        <begin position="1"/>
        <end position="19"/>
    </location>
</feature>
<accession>A0A0G4FTA2</accession>
<organism evidence="2">
    <name type="scientific">Chromera velia CCMP2878</name>
    <dbReference type="NCBI Taxonomy" id="1169474"/>
    <lineage>
        <taxon>Eukaryota</taxon>
        <taxon>Sar</taxon>
        <taxon>Alveolata</taxon>
        <taxon>Colpodellida</taxon>
        <taxon>Chromeraceae</taxon>
        <taxon>Chromera</taxon>
    </lineage>
</organism>
<evidence type="ECO:0008006" key="3">
    <source>
        <dbReference type="Google" id="ProtNLM"/>
    </source>
</evidence>
<proteinExistence type="predicted"/>
<evidence type="ECO:0000313" key="2">
    <source>
        <dbReference type="EMBL" id="CEM17976.1"/>
    </source>
</evidence>
<protein>
    <recommendedName>
        <fullName evidence="3">F-box domain-containing protein</fullName>
    </recommendedName>
</protein>
<dbReference type="AlphaFoldDB" id="A0A0G4FTA2"/>
<gene>
    <name evidence="2" type="ORF">Cvel_18651</name>
</gene>
<dbReference type="EMBL" id="CDMZ01000615">
    <property type="protein sequence ID" value="CEM17976.1"/>
    <property type="molecule type" value="Genomic_DNA"/>
</dbReference>
<feature type="region of interest" description="Disordered" evidence="1">
    <location>
        <begin position="1"/>
        <end position="28"/>
    </location>
</feature>
<sequence length="217" mass="24790">MGGKPSRLRRKSWKRKTEKRKGTEETAKAQEQKSLAKLIAIRNALPFLELPERLFVSRVCRAWRALLPSRDAAVCRYVKENGLSSVIEQQWSVVFTEMLNGIGWISRHVQLEYKGTTPSLGRKFPGFSVMISPRTAIPDEWVRKDGGSDQLNELMTVMGAHRLIKDKTAEPKEIHGPVWTDLIFETGEGKVAFLEVMVGKRALIREPVNYLETDERR</sequence>